<keyword evidence="2" id="KW-1185">Reference proteome</keyword>
<organism evidence="1 2">
    <name type="scientific">Onchocerca flexuosa</name>
    <dbReference type="NCBI Taxonomy" id="387005"/>
    <lineage>
        <taxon>Eukaryota</taxon>
        <taxon>Metazoa</taxon>
        <taxon>Ecdysozoa</taxon>
        <taxon>Nematoda</taxon>
        <taxon>Chromadorea</taxon>
        <taxon>Rhabditida</taxon>
        <taxon>Spirurina</taxon>
        <taxon>Spiruromorpha</taxon>
        <taxon>Filarioidea</taxon>
        <taxon>Onchocercidae</taxon>
        <taxon>Onchocerca</taxon>
    </lineage>
</organism>
<sequence length="85" mass="9676">MDVCEYRDIPLSYPTNPESNIDTIPSLNGTIIYCHPYGQFIEEGYAISKKILYNENQIPSHETNTLCDNNNKKYAVLKAGDKSIF</sequence>
<name>A0A238C3X7_9BILA</name>
<evidence type="ECO:0000313" key="2">
    <source>
        <dbReference type="Proteomes" id="UP000242913"/>
    </source>
</evidence>
<evidence type="ECO:0000313" key="1">
    <source>
        <dbReference type="EMBL" id="OZC12171.1"/>
    </source>
</evidence>
<dbReference type="AlphaFoldDB" id="A0A238C3X7"/>
<gene>
    <name evidence="1" type="ORF">X798_00692</name>
</gene>
<dbReference type="EMBL" id="KZ269978">
    <property type="protein sequence ID" value="OZC12171.1"/>
    <property type="molecule type" value="Genomic_DNA"/>
</dbReference>
<protein>
    <submittedName>
        <fullName evidence="1">Uncharacterized protein</fullName>
    </submittedName>
</protein>
<dbReference type="Proteomes" id="UP000242913">
    <property type="component" value="Unassembled WGS sequence"/>
</dbReference>
<reference evidence="1 2" key="1">
    <citation type="submission" date="2015-12" db="EMBL/GenBank/DDBJ databases">
        <title>Draft genome of the nematode, Onchocerca flexuosa.</title>
        <authorList>
            <person name="Mitreva M."/>
        </authorList>
    </citation>
    <scope>NUCLEOTIDE SEQUENCE [LARGE SCALE GENOMIC DNA]</scope>
    <source>
        <strain evidence="1">Red Deer</strain>
    </source>
</reference>
<proteinExistence type="predicted"/>
<accession>A0A238C3X7</accession>